<evidence type="ECO:0000313" key="3">
    <source>
        <dbReference type="Proteomes" id="UP001550850"/>
    </source>
</evidence>
<dbReference type="RefSeq" id="WP_108956359.1">
    <property type="nucleotide sequence ID" value="NZ_BEVZ01000008.1"/>
</dbReference>
<comment type="caution">
    <text evidence="2">The sequence shown here is derived from an EMBL/GenBank/DDBJ whole genome shotgun (WGS) entry which is preliminary data.</text>
</comment>
<gene>
    <name evidence="2" type="ORF">AB0E65_05520</name>
</gene>
<feature type="transmembrane region" description="Helical" evidence="1">
    <location>
        <begin position="178"/>
        <end position="203"/>
    </location>
</feature>
<dbReference type="EMBL" id="JBEZUR010000005">
    <property type="protein sequence ID" value="MEU3553686.1"/>
    <property type="molecule type" value="Genomic_DNA"/>
</dbReference>
<keyword evidence="3" id="KW-1185">Reference proteome</keyword>
<proteinExistence type="predicted"/>
<feature type="transmembrane region" description="Helical" evidence="1">
    <location>
        <begin position="49"/>
        <end position="66"/>
    </location>
</feature>
<name>A0ABV2YDP4_9ACTN</name>
<feature type="transmembrane region" description="Helical" evidence="1">
    <location>
        <begin position="78"/>
        <end position="96"/>
    </location>
</feature>
<reference evidence="2 3" key="1">
    <citation type="submission" date="2024-06" db="EMBL/GenBank/DDBJ databases">
        <title>The Natural Products Discovery Center: Release of the First 8490 Sequenced Strains for Exploring Actinobacteria Biosynthetic Diversity.</title>
        <authorList>
            <person name="Kalkreuter E."/>
            <person name="Kautsar S.A."/>
            <person name="Yang D."/>
            <person name="Bader C.D."/>
            <person name="Teijaro C.N."/>
            <person name="Fluegel L."/>
            <person name="Davis C.M."/>
            <person name="Simpson J.R."/>
            <person name="Lauterbach L."/>
            <person name="Steele A.D."/>
            <person name="Gui C."/>
            <person name="Meng S."/>
            <person name="Li G."/>
            <person name="Viehrig K."/>
            <person name="Ye F."/>
            <person name="Su P."/>
            <person name="Kiefer A.F."/>
            <person name="Nichols A."/>
            <person name="Cepeda A.J."/>
            <person name="Yan W."/>
            <person name="Fan B."/>
            <person name="Jiang Y."/>
            <person name="Adhikari A."/>
            <person name="Zheng C.-J."/>
            <person name="Schuster L."/>
            <person name="Cowan T.M."/>
            <person name="Smanski M.J."/>
            <person name="Chevrette M.G."/>
            <person name="De Carvalho L.P.S."/>
            <person name="Shen B."/>
        </authorList>
    </citation>
    <scope>NUCLEOTIDE SEQUENCE [LARGE SCALE GENOMIC DNA]</scope>
    <source>
        <strain evidence="2 3">NPDC038104</strain>
    </source>
</reference>
<dbReference type="Proteomes" id="UP001550850">
    <property type="component" value="Unassembled WGS sequence"/>
</dbReference>
<accession>A0ABV2YDP4</accession>
<organism evidence="2 3">
    <name type="scientific">Streptomyces fragilis</name>
    <dbReference type="NCBI Taxonomy" id="67301"/>
    <lineage>
        <taxon>Bacteria</taxon>
        <taxon>Bacillati</taxon>
        <taxon>Actinomycetota</taxon>
        <taxon>Actinomycetes</taxon>
        <taxon>Kitasatosporales</taxon>
        <taxon>Streptomycetaceae</taxon>
        <taxon>Streptomyces</taxon>
    </lineage>
</organism>
<evidence type="ECO:0000313" key="2">
    <source>
        <dbReference type="EMBL" id="MEU3553686.1"/>
    </source>
</evidence>
<keyword evidence="1" id="KW-0812">Transmembrane</keyword>
<keyword evidence="1" id="KW-0472">Membrane</keyword>
<feature type="transmembrane region" description="Helical" evidence="1">
    <location>
        <begin position="20"/>
        <end position="37"/>
    </location>
</feature>
<protein>
    <recommendedName>
        <fullName evidence="4">Integral membrane protein</fullName>
    </recommendedName>
</protein>
<evidence type="ECO:0000256" key="1">
    <source>
        <dbReference type="SAM" id="Phobius"/>
    </source>
</evidence>
<sequence length="291" mass="29838">MTALHQRTAHTGDDLRYPRAAAFAAVCVVLAGGGHVLASSASHPAVPSWWTWAAGFLLVLAAALPLAGRERNRSLPRITGLLVACQLVLHTLFALGPQSGAAARHGGVTDVAAGGHGAVDTAAVVDRASRIVCGANRLTAEEARQILVDAGLGRDLAEFARLSAGGGYGHPHTGPSDAWLSVLPSLPMLLGHALAGLAAGWLLRRGDLALLRLMRIAGQDLAARPTVLRPLLAALALVRVLHAGLPGAHERPRVPSGSVLDDVPAPSTAPLQHTVIRRGPPASVPALALAA</sequence>
<keyword evidence="1" id="KW-1133">Transmembrane helix</keyword>
<evidence type="ECO:0008006" key="4">
    <source>
        <dbReference type="Google" id="ProtNLM"/>
    </source>
</evidence>